<dbReference type="AlphaFoldDB" id="A0A133VJK5"/>
<evidence type="ECO:0000313" key="2">
    <source>
        <dbReference type="EMBL" id="KXB06610.1"/>
    </source>
</evidence>
<evidence type="ECO:0000313" key="3">
    <source>
        <dbReference type="Proteomes" id="UP000070263"/>
    </source>
</evidence>
<organism evidence="2 3">
    <name type="scientific">candidate division MSBL1 archaeon SCGC-AAA382A20</name>
    <dbReference type="NCBI Taxonomy" id="1698280"/>
    <lineage>
        <taxon>Archaea</taxon>
        <taxon>Methanobacteriati</taxon>
        <taxon>Methanobacteriota</taxon>
        <taxon>candidate division MSBL1</taxon>
    </lineage>
</organism>
<feature type="compositionally biased region" description="Polar residues" evidence="1">
    <location>
        <begin position="97"/>
        <end position="111"/>
    </location>
</feature>
<protein>
    <submittedName>
        <fullName evidence="2">Uncharacterized protein</fullName>
    </submittedName>
</protein>
<keyword evidence="3" id="KW-1185">Reference proteome</keyword>
<evidence type="ECO:0000256" key="1">
    <source>
        <dbReference type="SAM" id="MobiDB-lite"/>
    </source>
</evidence>
<comment type="caution">
    <text evidence="2">The sequence shown here is derived from an EMBL/GenBank/DDBJ whole genome shotgun (WGS) entry which is preliminary data.</text>
</comment>
<dbReference type="Proteomes" id="UP000070263">
    <property type="component" value="Unassembled WGS sequence"/>
</dbReference>
<reference evidence="2 3" key="1">
    <citation type="journal article" date="2016" name="Sci. Rep.">
        <title>Metabolic traits of an uncultured archaeal lineage -MSBL1- from brine pools of the Red Sea.</title>
        <authorList>
            <person name="Mwirichia R."/>
            <person name="Alam I."/>
            <person name="Rashid M."/>
            <person name="Vinu M."/>
            <person name="Ba-Alawi W."/>
            <person name="Anthony Kamau A."/>
            <person name="Kamanda Ngugi D."/>
            <person name="Goker M."/>
            <person name="Klenk H.P."/>
            <person name="Bajic V."/>
            <person name="Stingl U."/>
        </authorList>
    </citation>
    <scope>NUCLEOTIDE SEQUENCE [LARGE SCALE GENOMIC DNA]</scope>
    <source>
        <strain evidence="2">SCGC-AAA382A20</strain>
    </source>
</reference>
<feature type="region of interest" description="Disordered" evidence="1">
    <location>
        <begin position="73"/>
        <end position="111"/>
    </location>
</feature>
<name>A0A133VJK5_9EURY</name>
<dbReference type="EMBL" id="LHYE01000038">
    <property type="protein sequence ID" value="KXB06610.1"/>
    <property type="molecule type" value="Genomic_DNA"/>
</dbReference>
<accession>A0A133VJK5</accession>
<proteinExistence type="predicted"/>
<gene>
    <name evidence="2" type="ORF">AKJ51_03345</name>
</gene>
<sequence>MTSAGFHLFQMIPKKYLNCRNGPIPNIGPNRQREGFHFHLFTFADPLFNPGSRKFVCSTLRRDLREYIARSSSQWLPRQDRPREGPEGSSYRGFKGSTFSSSSPLPQFNGG</sequence>